<feature type="compositionally biased region" description="Polar residues" evidence="1">
    <location>
        <begin position="14"/>
        <end position="32"/>
    </location>
</feature>
<dbReference type="Proteomes" id="UP000288805">
    <property type="component" value="Unassembled WGS sequence"/>
</dbReference>
<accession>A0A438DDZ3</accession>
<gene>
    <name evidence="2" type="ORF">CK203_105867</name>
</gene>
<organism evidence="2 3">
    <name type="scientific">Vitis vinifera</name>
    <name type="common">Grape</name>
    <dbReference type="NCBI Taxonomy" id="29760"/>
    <lineage>
        <taxon>Eukaryota</taxon>
        <taxon>Viridiplantae</taxon>
        <taxon>Streptophyta</taxon>
        <taxon>Embryophyta</taxon>
        <taxon>Tracheophyta</taxon>
        <taxon>Spermatophyta</taxon>
        <taxon>Magnoliopsida</taxon>
        <taxon>eudicotyledons</taxon>
        <taxon>Gunneridae</taxon>
        <taxon>Pentapetalae</taxon>
        <taxon>rosids</taxon>
        <taxon>Vitales</taxon>
        <taxon>Vitaceae</taxon>
        <taxon>Viteae</taxon>
        <taxon>Vitis</taxon>
    </lineage>
</organism>
<sequence length="110" mass="11986">MESHNQGLRMATKVTRNLETTKTPGSTSTSNSLSFTKEQLDLLYKIMGKSEVSSSSTCAFAQLGVTNHMTKESNVFLSYIPCSSNQKVQVANGSLTPISGPNYKEGDWQC</sequence>
<dbReference type="EMBL" id="QGNW01001667">
    <property type="protein sequence ID" value="RVW33694.1"/>
    <property type="molecule type" value="Genomic_DNA"/>
</dbReference>
<dbReference type="AlphaFoldDB" id="A0A438DDZ3"/>
<feature type="region of interest" description="Disordered" evidence="1">
    <location>
        <begin position="1"/>
        <end position="32"/>
    </location>
</feature>
<comment type="caution">
    <text evidence="2">The sequence shown here is derived from an EMBL/GenBank/DDBJ whole genome shotgun (WGS) entry which is preliminary data.</text>
</comment>
<evidence type="ECO:0000313" key="3">
    <source>
        <dbReference type="Proteomes" id="UP000288805"/>
    </source>
</evidence>
<reference evidence="2 3" key="1">
    <citation type="journal article" date="2018" name="PLoS Genet.">
        <title>Population sequencing reveals clonal diversity and ancestral inbreeding in the grapevine cultivar Chardonnay.</title>
        <authorList>
            <person name="Roach M.J."/>
            <person name="Johnson D.L."/>
            <person name="Bohlmann J."/>
            <person name="van Vuuren H.J."/>
            <person name="Jones S.J."/>
            <person name="Pretorius I.S."/>
            <person name="Schmidt S.A."/>
            <person name="Borneman A.R."/>
        </authorList>
    </citation>
    <scope>NUCLEOTIDE SEQUENCE [LARGE SCALE GENOMIC DNA]</scope>
    <source>
        <strain evidence="3">cv. Chardonnay</strain>
        <tissue evidence="2">Leaf</tissue>
    </source>
</reference>
<protein>
    <submittedName>
        <fullName evidence="2">Uncharacterized protein</fullName>
    </submittedName>
</protein>
<evidence type="ECO:0000313" key="2">
    <source>
        <dbReference type="EMBL" id="RVW33694.1"/>
    </source>
</evidence>
<proteinExistence type="predicted"/>
<evidence type="ECO:0000256" key="1">
    <source>
        <dbReference type="SAM" id="MobiDB-lite"/>
    </source>
</evidence>
<name>A0A438DDZ3_VITVI</name>